<evidence type="ECO:0000313" key="4">
    <source>
        <dbReference type="EMBL" id="QGG97099.1"/>
    </source>
</evidence>
<dbReference type="Pfam" id="PF13579">
    <property type="entry name" value="Glyco_trans_4_4"/>
    <property type="match status" value="1"/>
</dbReference>
<dbReference type="Pfam" id="PF13692">
    <property type="entry name" value="Glyco_trans_1_4"/>
    <property type="match status" value="1"/>
</dbReference>
<dbReference type="PANTHER" id="PTHR12526">
    <property type="entry name" value="GLYCOSYLTRANSFERASE"/>
    <property type="match status" value="1"/>
</dbReference>
<keyword evidence="1" id="KW-0328">Glycosyltransferase</keyword>
<evidence type="ECO:0000259" key="3">
    <source>
        <dbReference type="Pfam" id="PF13579"/>
    </source>
</evidence>
<name>A0A5Q2RJY0_9ACTN</name>
<gene>
    <name evidence="4" type="ORF">GH723_12485</name>
</gene>
<sequence>MFFGTFDESTHPRVQVLREGLAARGATIDVCNVPLNVDTALRVRIAQRPWEAPRMLLRILRSWWALWRMARTLPAPDVVVVGYLGHFDVHLARRLFDAPIVLDFLVALGDTARDRRIGPRSPVSWLLDTIDRAALRTADVIVVDTEAQRARLPDEARGRSIVVAVGAPELWFRDPAPDPVDGPLRVVFFGLFTPLQGTPVIGRAIARLADDPRIAWTIIGTGQDYQRTRALASPNPHVTWLDWLPGPELARMVAEHHVCLGIFGTSDKAWRVVPNKLFQGAAAGCAVVSSDTPSHRELLGDDAVLVAAGDDAALAAALLHLAEDRDVLTDMRRRAGALARREFSPAAVVAPLEQAIEAAGGR</sequence>
<evidence type="ECO:0000313" key="5">
    <source>
        <dbReference type="Proteomes" id="UP000334019"/>
    </source>
</evidence>
<evidence type="ECO:0000256" key="2">
    <source>
        <dbReference type="ARBA" id="ARBA00022679"/>
    </source>
</evidence>
<dbReference type="SUPFAM" id="SSF53756">
    <property type="entry name" value="UDP-Glycosyltransferase/glycogen phosphorylase"/>
    <property type="match status" value="1"/>
</dbReference>
<accession>A0A5Q2RJY0</accession>
<proteinExistence type="predicted"/>
<protein>
    <submittedName>
        <fullName evidence="4">Glycosyltransferase</fullName>
    </submittedName>
</protein>
<dbReference type="Gene3D" id="3.40.50.2000">
    <property type="entry name" value="Glycogen Phosphorylase B"/>
    <property type="match status" value="2"/>
</dbReference>
<evidence type="ECO:0000256" key="1">
    <source>
        <dbReference type="ARBA" id="ARBA00022676"/>
    </source>
</evidence>
<dbReference type="Proteomes" id="UP000334019">
    <property type="component" value="Chromosome"/>
</dbReference>
<dbReference type="EMBL" id="CP045851">
    <property type="protein sequence ID" value="QGG97099.1"/>
    <property type="molecule type" value="Genomic_DNA"/>
</dbReference>
<dbReference type="GO" id="GO:0016757">
    <property type="term" value="F:glycosyltransferase activity"/>
    <property type="evidence" value="ECO:0007669"/>
    <property type="project" value="UniProtKB-KW"/>
</dbReference>
<dbReference type="AlphaFoldDB" id="A0A5Q2RJY0"/>
<dbReference type="InterPro" id="IPR028098">
    <property type="entry name" value="Glyco_trans_4-like_N"/>
</dbReference>
<keyword evidence="2 4" id="KW-0808">Transferase</keyword>
<organism evidence="4 5">
    <name type="scientific">Actinomarinicola tropica</name>
    <dbReference type="NCBI Taxonomy" id="2789776"/>
    <lineage>
        <taxon>Bacteria</taxon>
        <taxon>Bacillati</taxon>
        <taxon>Actinomycetota</taxon>
        <taxon>Acidimicrobiia</taxon>
        <taxon>Acidimicrobiales</taxon>
        <taxon>Iamiaceae</taxon>
        <taxon>Actinomarinicola</taxon>
    </lineage>
</organism>
<reference evidence="4 5" key="1">
    <citation type="submission" date="2019-11" db="EMBL/GenBank/DDBJ databases">
        <authorList>
            <person name="He Y."/>
        </authorList>
    </citation>
    <scope>NUCLEOTIDE SEQUENCE [LARGE SCALE GENOMIC DNA]</scope>
    <source>
        <strain evidence="4 5">SCSIO 58843</strain>
    </source>
</reference>
<dbReference type="PANTHER" id="PTHR12526:SF639">
    <property type="entry name" value="GLYCOSYL TRANSFERASE GROUP 1"/>
    <property type="match status" value="1"/>
</dbReference>
<feature type="domain" description="Glycosyltransferase subfamily 4-like N-terminal" evidence="3">
    <location>
        <begin position="12"/>
        <end position="154"/>
    </location>
</feature>
<dbReference type="KEGG" id="atq:GH723_12485"/>
<keyword evidence="5" id="KW-1185">Reference proteome</keyword>